<comment type="similarity">
    <text evidence="1">Belongs to the carnosine N-methyltransferase family.</text>
</comment>
<dbReference type="STRING" id="1300341.I595_321"/>
<name>A0A0P7AYV2_9FLAO</name>
<proteinExistence type="inferred from homology"/>
<dbReference type="Proteomes" id="UP000050280">
    <property type="component" value="Unassembled WGS sequence"/>
</dbReference>
<keyword evidence="3 6" id="KW-0489">Methyltransferase</keyword>
<dbReference type="InterPro" id="IPR012901">
    <property type="entry name" value="CARME"/>
</dbReference>
<dbReference type="Gene3D" id="3.40.50.150">
    <property type="entry name" value="Vaccinia Virus protein VP39"/>
    <property type="match status" value="1"/>
</dbReference>
<dbReference type="SUPFAM" id="SSF53335">
    <property type="entry name" value="S-adenosyl-L-methionine-dependent methyltransferases"/>
    <property type="match status" value="1"/>
</dbReference>
<organism evidence="6 7">
    <name type="scientific">Croceitalea dokdonensis DOKDO 023</name>
    <dbReference type="NCBI Taxonomy" id="1300341"/>
    <lineage>
        <taxon>Bacteria</taxon>
        <taxon>Pseudomonadati</taxon>
        <taxon>Bacteroidota</taxon>
        <taxon>Flavobacteriia</taxon>
        <taxon>Flavobacteriales</taxon>
        <taxon>Flavobacteriaceae</taxon>
        <taxon>Croceitalea</taxon>
    </lineage>
</organism>
<keyword evidence="7" id="KW-1185">Reference proteome</keyword>
<dbReference type="AlphaFoldDB" id="A0A0P7AYV2"/>
<dbReference type="RefSeq" id="WP_054557616.1">
    <property type="nucleotide sequence ID" value="NZ_LDJX01000001.1"/>
</dbReference>
<comment type="caution">
    <text evidence="6">The sequence shown here is derived from an EMBL/GenBank/DDBJ whole genome shotgun (WGS) entry which is preliminary data.</text>
</comment>
<dbReference type="PANTHER" id="PTHR12303">
    <property type="entry name" value="CARNOSINE N-METHYLTRANSFERASE"/>
    <property type="match status" value="1"/>
</dbReference>
<gene>
    <name evidence="6" type="ORF">I595_321</name>
</gene>
<evidence type="ECO:0000313" key="6">
    <source>
        <dbReference type="EMBL" id="KPM33418.1"/>
    </source>
</evidence>
<dbReference type="OrthoDB" id="8385759at2"/>
<dbReference type="Pfam" id="PF07942">
    <property type="entry name" value="CARME"/>
    <property type="match status" value="1"/>
</dbReference>
<accession>A0A0P7AYV2</accession>
<evidence type="ECO:0000256" key="5">
    <source>
        <dbReference type="ARBA" id="ARBA00022691"/>
    </source>
</evidence>
<dbReference type="EMBL" id="LDJX01000001">
    <property type="protein sequence ID" value="KPM33418.1"/>
    <property type="molecule type" value="Genomic_DNA"/>
</dbReference>
<dbReference type="GO" id="GO:0030735">
    <property type="term" value="F:carnosine N-methyltransferase activity"/>
    <property type="evidence" value="ECO:0007669"/>
    <property type="project" value="UniProtKB-EC"/>
</dbReference>
<dbReference type="PANTHER" id="PTHR12303:SF6">
    <property type="entry name" value="CARNOSINE N-METHYLTRANSFERASE"/>
    <property type="match status" value="1"/>
</dbReference>
<dbReference type="GO" id="GO:0032259">
    <property type="term" value="P:methylation"/>
    <property type="evidence" value="ECO:0007669"/>
    <property type="project" value="UniProtKB-KW"/>
</dbReference>
<sequence>MFTKKPIIHNEVQILIDESELESYYAESYFLYKSHLKYLIRKLNTFKLGLAQGKREKYFQLLTDSYIRNIHNVNNIVSVLEPKVTLEAYENLQINTTDNTQTTLKDFIYLRRDWCFKSEPEQQLKTTIDSLKIELSKIEFETGNALFIGCGVGRIAFEFTDIYSKVYATDKSFSMIWHLQKLLNGKTIDFYSPHEKNVKTLQNVAPRYSAKIPKDKLNNILDKFEVFVSDVLDLPFKDNSLNSVFSIYFTDVIALKLWFNQINQKLKNKGLFVHFGPLDYFFSNEQEMYTAEEFKQFFENNGYKTLIDKTIETTHLEDSNSISYKVYRNWFFVAQKNISSNSTTFEIFDETILKLRTPVSYKREGILDDGEKELEATLNLPNGTFTGADAVIQILKLLDGKTPYIEVLSKLQSNGFDVNDTKGIHDLLLDLLKQNVLKIC</sequence>
<evidence type="ECO:0000313" key="7">
    <source>
        <dbReference type="Proteomes" id="UP000050280"/>
    </source>
</evidence>
<dbReference type="SMART" id="SM01296">
    <property type="entry name" value="N2227"/>
    <property type="match status" value="1"/>
</dbReference>
<evidence type="ECO:0000256" key="4">
    <source>
        <dbReference type="ARBA" id="ARBA00022679"/>
    </source>
</evidence>
<evidence type="ECO:0000256" key="2">
    <source>
        <dbReference type="ARBA" id="ARBA00012003"/>
    </source>
</evidence>
<protein>
    <recommendedName>
        <fullName evidence="2">carnosine N-methyltransferase</fullName>
        <ecNumber evidence="2">2.1.1.22</ecNumber>
    </recommendedName>
</protein>
<reference evidence="6 7" key="1">
    <citation type="submission" date="2015-09" db="EMBL/GenBank/DDBJ databases">
        <title>Genome sequence of the marine flavobacterium Croceitalea dokdonensis DOKDO 023 that contains proton- and sodium-pumping rhodopsins.</title>
        <authorList>
            <person name="Kwon S.-K."/>
            <person name="Lee H.K."/>
            <person name="Kwak M.-J."/>
            <person name="Kim J.F."/>
        </authorList>
    </citation>
    <scope>NUCLEOTIDE SEQUENCE [LARGE SCALE GENOMIC DNA]</scope>
    <source>
        <strain evidence="6 7">DOKDO 023</strain>
    </source>
</reference>
<evidence type="ECO:0000256" key="3">
    <source>
        <dbReference type="ARBA" id="ARBA00022603"/>
    </source>
</evidence>
<evidence type="ECO:0000256" key="1">
    <source>
        <dbReference type="ARBA" id="ARBA00010086"/>
    </source>
</evidence>
<dbReference type="InterPro" id="IPR029063">
    <property type="entry name" value="SAM-dependent_MTases_sf"/>
</dbReference>
<dbReference type="EC" id="2.1.1.22" evidence="2"/>
<keyword evidence="4 6" id="KW-0808">Transferase</keyword>
<keyword evidence="5" id="KW-0949">S-adenosyl-L-methionine</keyword>